<feature type="binding site" evidence="10">
    <location>
        <position position="452"/>
    </location>
    <ligand>
        <name>L-glutamate</name>
        <dbReference type="ChEBI" id="CHEBI:29985"/>
    </ligand>
</feature>
<dbReference type="Gene3D" id="3.60.20.40">
    <property type="match status" value="1"/>
</dbReference>
<evidence type="ECO:0000256" key="10">
    <source>
        <dbReference type="PIRSR" id="PIRSR600101-2"/>
    </source>
</evidence>
<dbReference type="InterPro" id="IPR043137">
    <property type="entry name" value="GGT_ssub_C"/>
</dbReference>
<evidence type="ECO:0000313" key="12">
    <source>
        <dbReference type="EMBL" id="GJD64701.1"/>
    </source>
</evidence>
<dbReference type="SUPFAM" id="SSF56235">
    <property type="entry name" value="N-terminal nucleophile aminohydrolases (Ntn hydrolases)"/>
    <property type="match status" value="1"/>
</dbReference>
<evidence type="ECO:0000256" key="6">
    <source>
        <dbReference type="ARBA" id="ARBA00023145"/>
    </source>
</evidence>
<dbReference type="EC" id="3.4.19.13" evidence="11"/>
<keyword evidence="11" id="KW-0317">Glutathione biosynthesis</keyword>
<comment type="caution">
    <text evidence="12">The sequence shown here is derived from an EMBL/GenBank/DDBJ whole genome shotgun (WGS) entry which is preliminary data.</text>
</comment>
<evidence type="ECO:0000256" key="7">
    <source>
        <dbReference type="ARBA" id="ARBA00023315"/>
    </source>
</evidence>
<dbReference type="InterPro" id="IPR029055">
    <property type="entry name" value="Ntn_hydrolases_N"/>
</dbReference>
<keyword evidence="6 11" id="KW-0865">Zymogen</keyword>
<dbReference type="GO" id="GO:0103068">
    <property type="term" value="F:leukotriene C4 gamma-glutamyl transferase activity"/>
    <property type="evidence" value="ECO:0007669"/>
    <property type="project" value="UniProtKB-EC"/>
</dbReference>
<dbReference type="PANTHER" id="PTHR43199">
    <property type="entry name" value="GLUTATHIONE HYDROLASE"/>
    <property type="match status" value="1"/>
</dbReference>
<dbReference type="InterPro" id="IPR000101">
    <property type="entry name" value="GGT_peptidase"/>
</dbReference>
<comment type="catalytic activity">
    <reaction evidence="1 11">
        <text>an S-substituted glutathione + H2O = an S-substituted L-cysteinylglycine + L-glutamate</text>
        <dbReference type="Rhea" id="RHEA:59468"/>
        <dbReference type="ChEBI" id="CHEBI:15377"/>
        <dbReference type="ChEBI" id="CHEBI:29985"/>
        <dbReference type="ChEBI" id="CHEBI:90779"/>
        <dbReference type="ChEBI" id="CHEBI:143103"/>
        <dbReference type="EC" id="3.4.19.13"/>
    </reaction>
</comment>
<comment type="PTM">
    <text evidence="11">Cleaved by autocatalysis into a large and a small subunit.</text>
</comment>
<dbReference type="Proteomes" id="UP001055286">
    <property type="component" value="Unassembled WGS sequence"/>
</dbReference>
<evidence type="ECO:0000256" key="4">
    <source>
        <dbReference type="ARBA" id="ARBA00022679"/>
    </source>
</evidence>
<reference evidence="12" key="1">
    <citation type="journal article" date="2016" name="Front. Microbiol.">
        <title>Genome Sequence of the Piezophilic, Mesophilic Sulfate-Reducing Bacterium Desulfovibrio indicus J2T.</title>
        <authorList>
            <person name="Cao J."/>
            <person name="Maignien L."/>
            <person name="Shao Z."/>
            <person name="Alain K."/>
            <person name="Jebbar M."/>
        </authorList>
    </citation>
    <scope>NUCLEOTIDE SEQUENCE</scope>
    <source>
        <strain evidence="12">JCM 32048</strain>
    </source>
</reference>
<gene>
    <name evidence="12" type="primary">acyI</name>
    <name evidence="12" type="ORF">MPEAHAMD_4886</name>
</gene>
<comment type="catalytic activity">
    <reaction evidence="8 11">
        <text>an N-terminal (5-L-glutamyl)-[peptide] + an alpha-amino acid = 5-L-glutamyl amino acid + an N-terminal L-alpha-aminoacyl-[peptide]</text>
        <dbReference type="Rhea" id="RHEA:23904"/>
        <dbReference type="Rhea" id="RHEA-COMP:9780"/>
        <dbReference type="Rhea" id="RHEA-COMP:9795"/>
        <dbReference type="ChEBI" id="CHEBI:77644"/>
        <dbReference type="ChEBI" id="CHEBI:78597"/>
        <dbReference type="ChEBI" id="CHEBI:78599"/>
        <dbReference type="ChEBI" id="CHEBI:78608"/>
        <dbReference type="EC" id="2.3.2.2"/>
    </reaction>
</comment>
<organism evidence="12 13">
    <name type="scientific">Methylobacterium frigidaeris</name>
    <dbReference type="NCBI Taxonomy" id="2038277"/>
    <lineage>
        <taxon>Bacteria</taxon>
        <taxon>Pseudomonadati</taxon>
        <taxon>Pseudomonadota</taxon>
        <taxon>Alphaproteobacteria</taxon>
        <taxon>Hyphomicrobiales</taxon>
        <taxon>Methylobacteriaceae</taxon>
        <taxon>Methylobacterium</taxon>
    </lineage>
</organism>
<keyword evidence="7 11" id="KW-0012">Acyltransferase</keyword>
<reference evidence="12" key="2">
    <citation type="submission" date="2021-08" db="EMBL/GenBank/DDBJ databases">
        <authorList>
            <person name="Tani A."/>
            <person name="Ola A."/>
            <person name="Ogura Y."/>
            <person name="Katsura K."/>
            <person name="Hayashi T."/>
        </authorList>
    </citation>
    <scope>NUCLEOTIDE SEQUENCE</scope>
    <source>
        <strain evidence="12">JCM 32048</strain>
    </source>
</reference>
<keyword evidence="4 11" id="KW-0808">Transferase</keyword>
<protein>
    <recommendedName>
        <fullName evidence="11">Glutathione hydrolase proenzyme</fullName>
        <ecNumber evidence="11">2.3.2.2</ecNumber>
        <ecNumber evidence="11">3.4.19.13</ecNumber>
    </recommendedName>
    <component>
        <recommendedName>
            <fullName evidence="11">Glutathione hydrolase large chain</fullName>
        </recommendedName>
    </component>
    <component>
        <recommendedName>
            <fullName evidence="11">Glutathione hydrolase small chain</fullName>
        </recommendedName>
    </component>
</protein>
<comment type="catalytic activity">
    <reaction evidence="2 11">
        <text>glutathione + H2O = L-cysteinylglycine + L-glutamate</text>
        <dbReference type="Rhea" id="RHEA:28807"/>
        <dbReference type="ChEBI" id="CHEBI:15377"/>
        <dbReference type="ChEBI" id="CHEBI:29985"/>
        <dbReference type="ChEBI" id="CHEBI:57925"/>
        <dbReference type="ChEBI" id="CHEBI:61694"/>
        <dbReference type="EC" id="3.4.19.13"/>
    </reaction>
</comment>
<dbReference type="InterPro" id="IPR043138">
    <property type="entry name" value="GGT_lsub"/>
</dbReference>
<dbReference type="NCBIfam" id="TIGR00066">
    <property type="entry name" value="g_glut_trans"/>
    <property type="match status" value="1"/>
</dbReference>
<dbReference type="GO" id="GO:0006751">
    <property type="term" value="P:glutathione catabolic process"/>
    <property type="evidence" value="ECO:0007669"/>
    <property type="project" value="UniProtKB-UniRule"/>
</dbReference>
<evidence type="ECO:0000256" key="3">
    <source>
        <dbReference type="ARBA" id="ARBA00009381"/>
    </source>
</evidence>
<dbReference type="GO" id="GO:0006750">
    <property type="term" value="P:glutathione biosynthetic process"/>
    <property type="evidence" value="ECO:0007669"/>
    <property type="project" value="UniProtKB-KW"/>
</dbReference>
<dbReference type="AlphaFoldDB" id="A0AA37HFP6"/>
<evidence type="ECO:0000256" key="1">
    <source>
        <dbReference type="ARBA" id="ARBA00001049"/>
    </source>
</evidence>
<dbReference type="InterPro" id="IPR051792">
    <property type="entry name" value="GGT_bact"/>
</dbReference>
<evidence type="ECO:0000256" key="5">
    <source>
        <dbReference type="ARBA" id="ARBA00022801"/>
    </source>
</evidence>
<dbReference type="PRINTS" id="PR01210">
    <property type="entry name" value="GGTRANSPTASE"/>
</dbReference>
<dbReference type="PANTHER" id="PTHR43199:SF1">
    <property type="entry name" value="GLUTATHIONE HYDROLASE PROENZYME"/>
    <property type="match status" value="1"/>
</dbReference>
<evidence type="ECO:0000313" key="13">
    <source>
        <dbReference type="Proteomes" id="UP001055286"/>
    </source>
</evidence>
<evidence type="ECO:0000256" key="11">
    <source>
        <dbReference type="RuleBase" id="RU368036"/>
    </source>
</evidence>
<keyword evidence="5 11" id="KW-0378">Hydrolase</keyword>
<comment type="subunit">
    <text evidence="11">This enzyme consists of two polypeptide chains, which are synthesized in precursor form from a single polypeptide.</text>
</comment>
<evidence type="ECO:0000256" key="2">
    <source>
        <dbReference type="ARBA" id="ARBA00001089"/>
    </source>
</evidence>
<name>A0AA37HFP6_9HYPH</name>
<evidence type="ECO:0000256" key="8">
    <source>
        <dbReference type="ARBA" id="ARBA00047417"/>
    </source>
</evidence>
<accession>A0AA37HFP6</accession>
<sequence>MAHDDWRARAGTPFACEKAPVAARRGMAVTNHPLASAASLEMLAAGGNAIDAAVAALFALTVVEPMMVGIFGGGVAVIRLADGTTTTIDGLATAPAAARPDAYEPVSDTWPDYMETRGRRNFMGASAVAVPGTLKGWCEALARFGRLPLADVMEPAIRHARRGFTVTPYLAACTAENAPLLARDVAIAEIFLPGGEPVAAGARLVQGDYAQTLATIAREGPDALYGGSLGSEIGSALRAAGSYLAPADLAAYRTVERAPVRGTYRGVEIIGPAPPASGGVHIVQMLNLLEAYDLAAMGFGTPDTLHLLLEVLKIAAVDRRAATADPAFVDVPVARLTAKDYAALRRPEIDPARAGRYAPGVGTNESQNTTHVTVADADGAIVTSTQTINSLFGAKIMIPGTGIVPNNYMYLFDPHPGHALSLAPGKRITSGISALIGCRAGRPVFALGLPGAHRIPAGALQAVLNLVDHGMSLQEAVEAPRVFTWGEEAEIEDGVPETVRAALAARGHPVRPVAHVGGGMCAVGFGPDGTMTGAACWRADGSPAGLGGGLARAGTSFWPDPRRDAPSA</sequence>
<evidence type="ECO:0000256" key="9">
    <source>
        <dbReference type="PIRSR" id="PIRSR600101-1"/>
    </source>
</evidence>
<comment type="pathway">
    <text evidence="11">Sulfur metabolism; glutathione metabolism.</text>
</comment>
<dbReference type="Pfam" id="PF01019">
    <property type="entry name" value="G_glu_transpept"/>
    <property type="match status" value="1"/>
</dbReference>
<proteinExistence type="inferred from homology"/>
<dbReference type="EC" id="2.3.2.2" evidence="11"/>
<dbReference type="GO" id="GO:0036374">
    <property type="term" value="F:glutathione hydrolase activity"/>
    <property type="evidence" value="ECO:0007669"/>
    <property type="project" value="UniProtKB-UniRule"/>
</dbReference>
<feature type="binding site" evidence="10">
    <location>
        <begin position="387"/>
        <end position="389"/>
    </location>
    <ligand>
        <name>L-glutamate</name>
        <dbReference type="ChEBI" id="CHEBI:29985"/>
    </ligand>
</feature>
<keyword evidence="13" id="KW-1185">Reference proteome</keyword>
<comment type="similarity">
    <text evidence="3 11">Belongs to the gamma-glutamyltransferase family.</text>
</comment>
<dbReference type="Gene3D" id="1.10.246.130">
    <property type="match status" value="1"/>
</dbReference>
<dbReference type="RefSeq" id="WP_238192661.1">
    <property type="nucleotide sequence ID" value="NZ_BPQJ01000028.1"/>
</dbReference>
<dbReference type="EMBL" id="BPQJ01000028">
    <property type="protein sequence ID" value="GJD64701.1"/>
    <property type="molecule type" value="Genomic_DNA"/>
</dbReference>
<feature type="active site" description="Nucleophile" evidence="9">
    <location>
        <position position="369"/>
    </location>
</feature>